<dbReference type="InterPro" id="IPR036249">
    <property type="entry name" value="Thioredoxin-like_sf"/>
</dbReference>
<dbReference type="Proteomes" id="UP000245647">
    <property type="component" value="Unassembled WGS sequence"/>
</dbReference>
<protein>
    <submittedName>
        <fullName evidence="7">Alkyl hydroperoxide reductase</fullName>
    </submittedName>
</protein>
<keyword evidence="3" id="KW-1015">Disulfide bond</keyword>
<dbReference type="AlphaFoldDB" id="A0A2U2PGT4"/>
<evidence type="ECO:0000256" key="4">
    <source>
        <dbReference type="ARBA" id="ARBA00023284"/>
    </source>
</evidence>
<accession>A0A2U2PGT4</accession>
<dbReference type="EMBL" id="QEAS01000008">
    <property type="protein sequence ID" value="PWG80611.1"/>
    <property type="molecule type" value="Genomic_DNA"/>
</dbReference>
<evidence type="ECO:0000256" key="3">
    <source>
        <dbReference type="ARBA" id="ARBA00023157"/>
    </source>
</evidence>
<dbReference type="Pfam" id="PF14289">
    <property type="entry name" value="DUF4369"/>
    <property type="match status" value="1"/>
</dbReference>
<dbReference type="RefSeq" id="WP_109415898.1">
    <property type="nucleotide sequence ID" value="NZ_QEAS01000008.1"/>
</dbReference>
<keyword evidence="5" id="KW-0732">Signal</keyword>
<comment type="subcellular location">
    <subcellularLocation>
        <location evidence="1">Cell envelope</location>
    </subcellularLocation>
</comment>
<name>A0A2U2PGT4_9SPHI</name>
<keyword evidence="2" id="KW-0201">Cytochrome c-type biogenesis</keyword>
<gene>
    <name evidence="7" type="ORF">DDR33_11330</name>
</gene>
<dbReference type="InterPro" id="IPR025380">
    <property type="entry name" value="DUF4369"/>
</dbReference>
<dbReference type="InterPro" id="IPR050553">
    <property type="entry name" value="Thioredoxin_ResA/DsbE_sf"/>
</dbReference>
<dbReference type="GO" id="GO:0017004">
    <property type="term" value="P:cytochrome complex assembly"/>
    <property type="evidence" value="ECO:0007669"/>
    <property type="project" value="UniProtKB-KW"/>
</dbReference>
<dbReference type="Pfam" id="PF00578">
    <property type="entry name" value="AhpC-TSA"/>
    <property type="match status" value="1"/>
</dbReference>
<dbReference type="InterPro" id="IPR017937">
    <property type="entry name" value="Thioredoxin_CS"/>
</dbReference>
<dbReference type="PANTHER" id="PTHR42852">
    <property type="entry name" value="THIOL:DISULFIDE INTERCHANGE PROTEIN DSBE"/>
    <property type="match status" value="1"/>
</dbReference>
<dbReference type="GO" id="GO:0016491">
    <property type="term" value="F:oxidoreductase activity"/>
    <property type="evidence" value="ECO:0007669"/>
    <property type="project" value="InterPro"/>
</dbReference>
<organism evidence="7 8">
    <name type="scientific">Pararcticibacter amylolyticus</name>
    <dbReference type="NCBI Taxonomy" id="2173175"/>
    <lineage>
        <taxon>Bacteria</taxon>
        <taxon>Pseudomonadati</taxon>
        <taxon>Bacteroidota</taxon>
        <taxon>Sphingobacteriia</taxon>
        <taxon>Sphingobacteriales</taxon>
        <taxon>Sphingobacteriaceae</taxon>
        <taxon>Pararcticibacter</taxon>
    </lineage>
</organism>
<evidence type="ECO:0000259" key="6">
    <source>
        <dbReference type="PROSITE" id="PS51352"/>
    </source>
</evidence>
<dbReference type="InterPro" id="IPR013766">
    <property type="entry name" value="Thioredoxin_domain"/>
</dbReference>
<dbReference type="PROSITE" id="PS51352">
    <property type="entry name" value="THIOREDOXIN_2"/>
    <property type="match status" value="1"/>
</dbReference>
<evidence type="ECO:0000256" key="5">
    <source>
        <dbReference type="SAM" id="SignalP"/>
    </source>
</evidence>
<dbReference type="InterPro" id="IPR000866">
    <property type="entry name" value="AhpC/TSA"/>
</dbReference>
<feature type="domain" description="Thioredoxin" evidence="6">
    <location>
        <begin position="242"/>
        <end position="380"/>
    </location>
</feature>
<keyword evidence="8" id="KW-1185">Reference proteome</keyword>
<dbReference type="GO" id="GO:0030313">
    <property type="term" value="C:cell envelope"/>
    <property type="evidence" value="ECO:0007669"/>
    <property type="project" value="UniProtKB-SubCell"/>
</dbReference>
<reference evidence="7 8" key="1">
    <citation type="submission" date="2018-04" db="EMBL/GenBank/DDBJ databases">
        <title>Pedobacter chongqingensis sp. nov., isolated from a rottenly hemp rope.</title>
        <authorList>
            <person name="Cai Y."/>
        </authorList>
    </citation>
    <scope>NUCLEOTIDE SEQUENCE [LARGE SCALE GENOMIC DNA]</scope>
    <source>
        <strain evidence="7 8">FJ4-8</strain>
    </source>
</reference>
<dbReference type="GO" id="GO:0016209">
    <property type="term" value="F:antioxidant activity"/>
    <property type="evidence" value="ECO:0007669"/>
    <property type="project" value="InterPro"/>
</dbReference>
<dbReference type="PROSITE" id="PS00194">
    <property type="entry name" value="THIOREDOXIN_1"/>
    <property type="match status" value="1"/>
</dbReference>
<dbReference type="OrthoDB" id="750178at2"/>
<proteinExistence type="predicted"/>
<feature type="signal peptide" evidence="5">
    <location>
        <begin position="1"/>
        <end position="24"/>
    </location>
</feature>
<sequence>MKQRVIRKNLLAIVGMLTTLTLTALGQQQGTDGFKLSGSIAPNSFGKVYLYYEKDNTNKTDSAEVVNGRFSLSGALEEPVFARLSFQPSDTAIRRLNILSFYLEPGNIRVSSTDSLKNVVVSGSESDKDFLPIRQALIVYSAKFSALNKEVWRYRAAEDTASLKTVISKMDKLEQDLKDDTYKKFIEKHPASLVSLYALSQVAGYHLDPETVEPLFLSLTPQVRSSKAGKRFAEKIAMAKATSIGRPMPDFSQADTSGKLISLSSFRGKYLLIDFWASWCVPCRKENPNLVKTFNTFKDKGFTILGVSLDKDKASWIKAIQTDQLYWTQVSDLKYWDNVIAKRFDIRSIPQNILVDPSGKVIARNLHGEELARTLAGILR</sequence>
<evidence type="ECO:0000256" key="1">
    <source>
        <dbReference type="ARBA" id="ARBA00004196"/>
    </source>
</evidence>
<dbReference type="SUPFAM" id="SSF52833">
    <property type="entry name" value="Thioredoxin-like"/>
    <property type="match status" value="1"/>
</dbReference>
<evidence type="ECO:0000313" key="8">
    <source>
        <dbReference type="Proteomes" id="UP000245647"/>
    </source>
</evidence>
<dbReference type="CDD" id="cd02966">
    <property type="entry name" value="TlpA_like_family"/>
    <property type="match status" value="1"/>
</dbReference>
<feature type="chain" id="PRO_5015788198" evidence="5">
    <location>
        <begin position="25"/>
        <end position="380"/>
    </location>
</feature>
<evidence type="ECO:0000313" key="7">
    <source>
        <dbReference type="EMBL" id="PWG80611.1"/>
    </source>
</evidence>
<dbReference type="PANTHER" id="PTHR42852:SF6">
    <property type="entry name" value="THIOL:DISULFIDE INTERCHANGE PROTEIN DSBE"/>
    <property type="match status" value="1"/>
</dbReference>
<keyword evidence="4" id="KW-0676">Redox-active center</keyword>
<comment type="caution">
    <text evidence="7">The sequence shown here is derived from an EMBL/GenBank/DDBJ whole genome shotgun (WGS) entry which is preliminary data.</text>
</comment>
<evidence type="ECO:0000256" key="2">
    <source>
        <dbReference type="ARBA" id="ARBA00022748"/>
    </source>
</evidence>
<dbReference type="Gene3D" id="3.40.30.10">
    <property type="entry name" value="Glutaredoxin"/>
    <property type="match status" value="1"/>
</dbReference>